<proteinExistence type="inferred from homology"/>
<dbReference type="GO" id="GO:0016139">
    <property type="term" value="P:glycoside catabolic process"/>
    <property type="evidence" value="ECO:0007669"/>
    <property type="project" value="TreeGrafter"/>
</dbReference>
<name>A0A1D3UUV7_TANFO</name>
<evidence type="ECO:0000256" key="1">
    <source>
        <dbReference type="ARBA" id="ARBA00004071"/>
    </source>
</evidence>
<protein>
    <recommendedName>
        <fullName evidence="3">alpha-L-fucosidase</fullName>
        <ecNumber evidence="3">3.2.1.51</ecNumber>
    </recommendedName>
</protein>
<keyword evidence="4 8" id="KW-0732">Signal</keyword>
<dbReference type="Gene3D" id="3.20.20.80">
    <property type="entry name" value="Glycosidases"/>
    <property type="match status" value="1"/>
</dbReference>
<evidence type="ECO:0000256" key="7">
    <source>
        <dbReference type="PIRSR" id="PIRSR001092-1"/>
    </source>
</evidence>
<feature type="signal peptide" evidence="8">
    <location>
        <begin position="1"/>
        <end position="20"/>
    </location>
</feature>
<dbReference type="SUPFAM" id="SSF51445">
    <property type="entry name" value="(Trans)glycosidases"/>
    <property type="match status" value="1"/>
</dbReference>
<evidence type="ECO:0000313" key="12">
    <source>
        <dbReference type="Proteomes" id="UP000182057"/>
    </source>
</evidence>
<dbReference type="OrthoDB" id="1389336at2"/>
<dbReference type="PANTHER" id="PTHR10030">
    <property type="entry name" value="ALPHA-L-FUCOSIDASE"/>
    <property type="match status" value="1"/>
</dbReference>
<reference evidence="11 12" key="1">
    <citation type="submission" date="2016-09" db="EMBL/GenBank/DDBJ databases">
        <authorList>
            <person name="Capua I."/>
            <person name="De Benedictis P."/>
            <person name="Joannis T."/>
            <person name="Lombin L.H."/>
            <person name="Cattoli G."/>
        </authorList>
    </citation>
    <scope>NUCLEOTIDE SEQUENCE [LARGE SCALE GENOMIC DNA]</scope>
    <source>
        <strain evidence="11 12">UB20</strain>
    </source>
</reference>
<dbReference type="GO" id="GO:0006004">
    <property type="term" value="P:fucose metabolic process"/>
    <property type="evidence" value="ECO:0007669"/>
    <property type="project" value="InterPro"/>
</dbReference>
<keyword evidence="6" id="KW-0326">Glycosidase</keyword>
<feature type="chain" id="PRO_5014267214" description="alpha-L-fucosidase" evidence="8">
    <location>
        <begin position="21"/>
        <end position="446"/>
    </location>
</feature>
<evidence type="ECO:0000256" key="2">
    <source>
        <dbReference type="ARBA" id="ARBA00007951"/>
    </source>
</evidence>
<evidence type="ECO:0000256" key="4">
    <source>
        <dbReference type="ARBA" id="ARBA00022729"/>
    </source>
</evidence>
<comment type="similarity">
    <text evidence="2">Belongs to the glycosyl hydrolase 29 family.</text>
</comment>
<reference evidence="10 13" key="2">
    <citation type="submission" date="2017-09" db="EMBL/GenBank/DDBJ databases">
        <title>Phase variable restriction modification systems are present in the genome sequences of periodontal pathogens Prevotella intermedia, Tannerella forsythia and Porphyromonas gingivalis.</title>
        <authorList>
            <person name="Haigh R.D."/>
            <person name="Crawford L."/>
            <person name="Ralph J."/>
            <person name="Wanford J."/>
            <person name="Vartoukian S.R."/>
            <person name="Hijazib K."/>
            <person name="Wade W."/>
            <person name="Oggioni M.R."/>
        </authorList>
    </citation>
    <scope>NUCLEOTIDE SEQUENCE [LARGE SCALE GENOMIC DNA]</scope>
    <source>
        <strain evidence="10 13">WW11663</strain>
    </source>
</reference>
<dbReference type="EMBL" id="NSLJ01000034">
    <property type="protein sequence ID" value="PDP42886.1"/>
    <property type="molecule type" value="Genomic_DNA"/>
</dbReference>
<dbReference type="PRINTS" id="PR00741">
    <property type="entry name" value="GLHYDRLASE29"/>
</dbReference>
<dbReference type="PIRSF" id="PIRSF001092">
    <property type="entry name" value="Alpha-L-fucosidase"/>
    <property type="match status" value="1"/>
</dbReference>
<evidence type="ECO:0000313" key="11">
    <source>
        <dbReference type="EMBL" id="SCQ23999.1"/>
    </source>
</evidence>
<dbReference type="InterPro" id="IPR017853">
    <property type="entry name" value="GH"/>
</dbReference>
<dbReference type="SMART" id="SM00812">
    <property type="entry name" value="Alpha_L_fucos"/>
    <property type="match status" value="1"/>
</dbReference>
<gene>
    <name evidence="10" type="ORF">CLI86_11065</name>
    <name evidence="11" type="ORF">TFUB20_02235</name>
</gene>
<evidence type="ECO:0000313" key="10">
    <source>
        <dbReference type="EMBL" id="PDP42886.1"/>
    </source>
</evidence>
<dbReference type="PANTHER" id="PTHR10030:SF37">
    <property type="entry name" value="ALPHA-L-FUCOSIDASE-RELATED"/>
    <property type="match status" value="1"/>
</dbReference>
<evidence type="ECO:0000256" key="8">
    <source>
        <dbReference type="SAM" id="SignalP"/>
    </source>
</evidence>
<dbReference type="GO" id="GO:0005764">
    <property type="term" value="C:lysosome"/>
    <property type="evidence" value="ECO:0007669"/>
    <property type="project" value="TreeGrafter"/>
</dbReference>
<feature type="domain" description="Glycoside hydrolase family 29 N-terminal" evidence="9">
    <location>
        <begin position="18"/>
        <end position="351"/>
    </location>
</feature>
<dbReference type="Proteomes" id="UP000219259">
    <property type="component" value="Unassembled WGS sequence"/>
</dbReference>
<dbReference type="RefSeq" id="WP_046825329.1">
    <property type="nucleotide sequence ID" value="NZ_CAJPTF010000023.1"/>
</dbReference>
<dbReference type="EC" id="3.2.1.51" evidence="3"/>
<dbReference type="InterPro" id="IPR016286">
    <property type="entry name" value="FUC_metazoa-typ"/>
</dbReference>
<evidence type="ECO:0000313" key="13">
    <source>
        <dbReference type="Proteomes" id="UP000219259"/>
    </source>
</evidence>
<sequence length="446" mass="50790" precursor="true">MKTRTLLLCATMAFTNLVHAPAQPGYTPSADNLKARETFQDDKFGIFIHWGIYSMLADGEWVMHNKNLNWEEYAKLASGFYPAKFNAAEWVAAIKASGAKYITITSRHHDGFSMYATQQSDYNIVDATPFKRDVIHELADECRKQGIRLHLYYSHLDWRRDDYYPLGRTGKGTGRTTQGKWEDYCAFMNNQLTELLTNYGPIGAIWFDGMWDKDIYPDGMTAKTWNLNEQYTLIHRLQPACLIGNNHHITPFAGEDIQIFERDLPGENKAGLSGQDISRLPLETCETMNGMWGYKITDQDYKSTKILIQYLVKAAGKNANLLMNVGPQPNGELPTVAVQRLREMGEWMKIYAPTIQGTRGGVVTPRDWGVTTQKGKTLYVHVLNLDDKALFLPYAGNKLKSAVEYQSRKSVRFIQDRDGILLKFTDKPHSPDYVLELTFANELPLN</sequence>
<feature type="site" description="May be important for catalysis" evidence="7">
    <location>
        <position position="285"/>
    </location>
</feature>
<evidence type="ECO:0000256" key="6">
    <source>
        <dbReference type="ARBA" id="ARBA00023295"/>
    </source>
</evidence>
<dbReference type="Proteomes" id="UP000182057">
    <property type="component" value="Unassembled WGS sequence"/>
</dbReference>
<evidence type="ECO:0000256" key="5">
    <source>
        <dbReference type="ARBA" id="ARBA00022801"/>
    </source>
</evidence>
<dbReference type="AlphaFoldDB" id="A0A1D3UUV7"/>
<accession>A0A1D3UUV7</accession>
<dbReference type="InterPro" id="IPR057739">
    <property type="entry name" value="Glyco_hydro_29_N"/>
</dbReference>
<keyword evidence="5" id="KW-0378">Hydrolase</keyword>
<dbReference type="InterPro" id="IPR000933">
    <property type="entry name" value="Glyco_hydro_29"/>
</dbReference>
<dbReference type="GO" id="GO:0004560">
    <property type="term" value="F:alpha-L-fucosidase activity"/>
    <property type="evidence" value="ECO:0007669"/>
    <property type="project" value="InterPro"/>
</dbReference>
<comment type="function">
    <text evidence="1">Alpha-L-fucosidase is responsible for hydrolyzing the alpha-1,6-linked fucose joined to the reducing-end N-acetylglucosamine of the carbohydrate moieties of glycoproteins.</text>
</comment>
<evidence type="ECO:0000259" key="9">
    <source>
        <dbReference type="Pfam" id="PF01120"/>
    </source>
</evidence>
<dbReference type="EMBL" id="FMMM01000078">
    <property type="protein sequence ID" value="SCQ23999.1"/>
    <property type="molecule type" value="Genomic_DNA"/>
</dbReference>
<evidence type="ECO:0000256" key="3">
    <source>
        <dbReference type="ARBA" id="ARBA00012662"/>
    </source>
</evidence>
<organism evidence="11 12">
    <name type="scientific">Tannerella forsythia</name>
    <name type="common">Bacteroides forsythus</name>
    <dbReference type="NCBI Taxonomy" id="28112"/>
    <lineage>
        <taxon>Bacteria</taxon>
        <taxon>Pseudomonadati</taxon>
        <taxon>Bacteroidota</taxon>
        <taxon>Bacteroidia</taxon>
        <taxon>Bacteroidales</taxon>
        <taxon>Tannerellaceae</taxon>
        <taxon>Tannerella</taxon>
    </lineage>
</organism>
<dbReference type="Pfam" id="PF01120">
    <property type="entry name" value="Alpha_L_fucos"/>
    <property type="match status" value="1"/>
</dbReference>